<protein>
    <recommendedName>
        <fullName evidence="2">NAD-dependent epimerase/dehydratase domain-containing protein</fullName>
    </recommendedName>
</protein>
<dbReference type="CDD" id="cd05266">
    <property type="entry name" value="SDR_a4"/>
    <property type="match status" value="1"/>
</dbReference>
<keyword evidence="1" id="KW-0520">NAD</keyword>
<dbReference type="PANTHER" id="PTHR43574">
    <property type="entry name" value="EPIMERASE-RELATED"/>
    <property type="match status" value="1"/>
</dbReference>
<dbReference type="STRING" id="721133.SAMN05216176_109178"/>
<dbReference type="Proteomes" id="UP000007374">
    <property type="component" value="Unassembled WGS sequence"/>
</dbReference>
<dbReference type="EMBL" id="AMSI01000009">
    <property type="protein sequence ID" value="EKF41704.1"/>
    <property type="molecule type" value="Genomic_DNA"/>
</dbReference>
<dbReference type="AlphaFoldDB" id="K2NV34"/>
<evidence type="ECO:0000256" key="1">
    <source>
        <dbReference type="ARBA" id="ARBA00023027"/>
    </source>
</evidence>
<feature type="domain" description="NAD-dependent epimerase/dehydratase" evidence="2">
    <location>
        <begin position="9"/>
        <end position="212"/>
    </location>
</feature>
<keyword evidence="4" id="KW-1185">Reference proteome</keyword>
<name>K2NV34_9HYPH</name>
<dbReference type="RefSeq" id="WP_009450945.1">
    <property type="nucleotide sequence ID" value="NZ_AMSI01000009.1"/>
</dbReference>
<dbReference type="Pfam" id="PF01370">
    <property type="entry name" value="Epimerase"/>
    <property type="match status" value="1"/>
</dbReference>
<dbReference type="SUPFAM" id="SSF51735">
    <property type="entry name" value="NAD(P)-binding Rossmann-fold domains"/>
    <property type="match status" value="1"/>
</dbReference>
<dbReference type="PATRIC" id="fig|1231190.3.peg.2875"/>
<comment type="caution">
    <text evidence="3">The sequence shown here is derived from an EMBL/GenBank/DDBJ whole genome shotgun (WGS) entry which is preliminary data.</text>
</comment>
<dbReference type="Gene3D" id="3.40.50.720">
    <property type="entry name" value="NAD(P)-binding Rossmann-like Domain"/>
    <property type="match status" value="1"/>
</dbReference>
<sequence length="295" mass="31901">MTKTFFIFGAGYSGRAIARELAEVTDFVGGTTRDKAKFGVLEAAGITPFVFDGSNLSQSAAEALSHTTHLVVSIAPEQNGDPVLNVARETIKGAMPALKWICYLSTIGVYGDHAGGWVDETSSCNPVSERSRKRLEVEEEWLRLGEETGLPVAVLRLSGIYGPGRNAFANLAAGKAQRIVKPGQVFNRIHADDIAGATAHLARRFERGIFNVTDDAPSPAPDVVTYAARLMGIEPPPETPFEEAGLGPMALSFYGECKRASNARLKATGYRMRHPDYRAALDAMWAEGNWRAENS</sequence>
<proteinExistence type="predicted"/>
<gene>
    <name evidence="3" type="ORF">NA8A_13844</name>
</gene>
<evidence type="ECO:0000313" key="4">
    <source>
        <dbReference type="Proteomes" id="UP000007374"/>
    </source>
</evidence>
<evidence type="ECO:0000259" key="2">
    <source>
        <dbReference type="Pfam" id="PF01370"/>
    </source>
</evidence>
<dbReference type="InterPro" id="IPR036291">
    <property type="entry name" value="NAD(P)-bd_dom_sf"/>
</dbReference>
<dbReference type="eggNOG" id="COG0451">
    <property type="taxonomic scope" value="Bacteria"/>
</dbReference>
<evidence type="ECO:0000313" key="3">
    <source>
        <dbReference type="EMBL" id="EKF41704.1"/>
    </source>
</evidence>
<dbReference type="OrthoDB" id="9808276at2"/>
<organism evidence="3 4">
    <name type="scientific">Nitratireductor indicus C115</name>
    <dbReference type="NCBI Taxonomy" id="1231190"/>
    <lineage>
        <taxon>Bacteria</taxon>
        <taxon>Pseudomonadati</taxon>
        <taxon>Pseudomonadota</taxon>
        <taxon>Alphaproteobacteria</taxon>
        <taxon>Hyphomicrobiales</taxon>
        <taxon>Phyllobacteriaceae</taxon>
        <taxon>Nitratireductor</taxon>
    </lineage>
</organism>
<reference evidence="3 4" key="1">
    <citation type="journal article" date="2012" name="J. Bacteriol.">
        <title>Genome Sequence of Nitratireductor indicus Type Strain C115.</title>
        <authorList>
            <person name="Lai Q."/>
            <person name="Li G."/>
            <person name="Yu Z."/>
            <person name="Shao Z."/>
        </authorList>
    </citation>
    <scope>NUCLEOTIDE SEQUENCE [LARGE SCALE GENOMIC DNA]</scope>
    <source>
        <strain evidence="3 4">C115</strain>
    </source>
</reference>
<dbReference type="InterPro" id="IPR001509">
    <property type="entry name" value="Epimerase_deHydtase"/>
</dbReference>
<accession>K2NV34</accession>